<dbReference type="Pfam" id="PF01887">
    <property type="entry name" value="SAM_HAT_N"/>
    <property type="match status" value="1"/>
</dbReference>
<dbReference type="EMBL" id="JAAYEE010000067">
    <property type="protein sequence ID" value="NLW34581.1"/>
    <property type="molecule type" value="Genomic_DNA"/>
</dbReference>
<dbReference type="PANTHER" id="PTHR35092">
    <property type="entry name" value="CHLORINASE MJ1651"/>
    <property type="match status" value="1"/>
</dbReference>
<accession>A0A971M309</accession>
<name>A0A971M309_9BACT</name>
<sequence>MKTITLLTDFGLRDPYVAIMKGVILSMNPVVRIIDVTHEVDPQDMREGAFLICEYYRYFERGTIHVAVVDPTVGSKRKPVAFEKDGHFFVGPDNGLFTLLIDNNTRVYGIENSKYMLREVSATFHGRDIFAPASAHLSFGVRPSAFGGPVANPVRLARILPTVRKDAIRGQVVRFDRFGNAITNITMNVVREFAQERPFTITLAGMSFTSINRSYFEQDFTCVEGSSGYLEFGYFRGSLREVKGVAKGDPVTVKLD</sequence>
<comment type="caution">
    <text evidence="5">The sequence shown here is derived from an EMBL/GenBank/DDBJ whole genome shotgun (WGS) entry which is preliminary data.</text>
</comment>
<dbReference type="Proteomes" id="UP000777265">
    <property type="component" value="Unassembled WGS sequence"/>
</dbReference>
<feature type="domain" description="S-adenosyl-l-methionine hydroxide adenosyltransferase C-terminal" evidence="4">
    <location>
        <begin position="170"/>
        <end position="252"/>
    </location>
</feature>
<proteinExistence type="inferred from homology"/>
<dbReference type="InterPro" id="IPR046470">
    <property type="entry name" value="SAM_HAT_C"/>
</dbReference>
<dbReference type="PIRSF" id="PIRSF006779">
    <property type="entry name" value="UCP006779"/>
    <property type="match status" value="1"/>
</dbReference>
<evidence type="ECO:0000259" key="4">
    <source>
        <dbReference type="Pfam" id="PF20257"/>
    </source>
</evidence>
<evidence type="ECO:0000259" key="3">
    <source>
        <dbReference type="Pfam" id="PF01887"/>
    </source>
</evidence>
<dbReference type="SUPFAM" id="SSF102522">
    <property type="entry name" value="Bacterial fluorinating enzyme, N-terminal domain"/>
    <property type="match status" value="1"/>
</dbReference>
<dbReference type="Gene3D" id="3.40.50.10790">
    <property type="entry name" value="S-adenosyl-l-methionine hydroxide adenosyltransferase, N-terminal"/>
    <property type="match status" value="1"/>
</dbReference>
<evidence type="ECO:0000256" key="2">
    <source>
        <dbReference type="ARBA" id="ARBA00024035"/>
    </source>
</evidence>
<dbReference type="AlphaFoldDB" id="A0A971M309"/>
<evidence type="ECO:0000313" key="5">
    <source>
        <dbReference type="EMBL" id="NLW34581.1"/>
    </source>
</evidence>
<dbReference type="Pfam" id="PF20257">
    <property type="entry name" value="SAM_HAT_C"/>
    <property type="match status" value="1"/>
</dbReference>
<reference evidence="5" key="2">
    <citation type="submission" date="2020-01" db="EMBL/GenBank/DDBJ databases">
        <authorList>
            <person name="Campanaro S."/>
        </authorList>
    </citation>
    <scope>NUCLEOTIDE SEQUENCE</scope>
    <source>
        <strain evidence="5">AS06rmzACSIP_7</strain>
    </source>
</reference>
<organism evidence="5 6">
    <name type="scientific">Syntrophorhabdus aromaticivorans</name>
    <dbReference type="NCBI Taxonomy" id="328301"/>
    <lineage>
        <taxon>Bacteria</taxon>
        <taxon>Pseudomonadati</taxon>
        <taxon>Thermodesulfobacteriota</taxon>
        <taxon>Syntrophorhabdia</taxon>
        <taxon>Syntrophorhabdales</taxon>
        <taxon>Syntrophorhabdaceae</taxon>
        <taxon>Syntrophorhabdus</taxon>
    </lineage>
</organism>
<feature type="domain" description="S-adenosyl-l-methionine hydroxide adenosyltransferase N-terminal" evidence="3">
    <location>
        <begin position="4"/>
        <end position="147"/>
    </location>
</feature>
<evidence type="ECO:0000256" key="1">
    <source>
        <dbReference type="ARBA" id="ARBA00022691"/>
    </source>
</evidence>
<evidence type="ECO:0000313" key="6">
    <source>
        <dbReference type="Proteomes" id="UP000777265"/>
    </source>
</evidence>
<dbReference type="SUPFAM" id="SSF101852">
    <property type="entry name" value="Bacterial fluorinating enzyme, C-terminal domain"/>
    <property type="match status" value="1"/>
</dbReference>
<dbReference type="InterPro" id="IPR023227">
    <property type="entry name" value="SAM_OH_AdoTrfase_C_sf"/>
</dbReference>
<gene>
    <name evidence="5" type="ORF">GXY80_03730</name>
</gene>
<dbReference type="InterPro" id="IPR002747">
    <property type="entry name" value="SAM_OH_AdoTrfase"/>
</dbReference>
<comment type="similarity">
    <text evidence="2">Belongs to the SAM hydrolase / SAM-dependent halogenase family.</text>
</comment>
<dbReference type="InterPro" id="IPR046469">
    <property type="entry name" value="SAM_HAT_N"/>
</dbReference>
<dbReference type="Gene3D" id="2.40.30.90">
    <property type="entry name" value="Bacterial fluorinating enzyme like"/>
    <property type="match status" value="1"/>
</dbReference>
<protein>
    <submittedName>
        <fullName evidence="5">SAM-dependent chlorinase/fluorinase</fullName>
    </submittedName>
</protein>
<keyword evidence="1" id="KW-0949">S-adenosyl-L-methionine</keyword>
<reference evidence="5" key="1">
    <citation type="journal article" date="2020" name="Biotechnol. Biofuels">
        <title>New insights from the biogas microbiome by comprehensive genome-resolved metagenomics of nearly 1600 species originating from multiple anaerobic digesters.</title>
        <authorList>
            <person name="Campanaro S."/>
            <person name="Treu L."/>
            <person name="Rodriguez-R L.M."/>
            <person name="Kovalovszki A."/>
            <person name="Ziels R.M."/>
            <person name="Maus I."/>
            <person name="Zhu X."/>
            <person name="Kougias P.G."/>
            <person name="Basile A."/>
            <person name="Luo G."/>
            <person name="Schluter A."/>
            <person name="Konstantinidis K.T."/>
            <person name="Angelidaki I."/>
        </authorList>
    </citation>
    <scope>NUCLEOTIDE SEQUENCE</scope>
    <source>
        <strain evidence="5">AS06rmzACSIP_7</strain>
    </source>
</reference>
<dbReference type="InterPro" id="IPR023228">
    <property type="entry name" value="SAM_OH_AdoTrfase_N_sf"/>
</dbReference>
<dbReference type="PANTHER" id="PTHR35092:SF1">
    <property type="entry name" value="CHLORINASE MJ1651"/>
    <property type="match status" value="1"/>
</dbReference>